<dbReference type="InterPro" id="IPR036186">
    <property type="entry name" value="Serpin_sf"/>
</dbReference>
<proteinExistence type="inferred from homology"/>
<keyword evidence="5" id="KW-0325">Glycoprotein</keyword>
<dbReference type="InterPro" id="IPR023796">
    <property type="entry name" value="Serpin_dom"/>
</dbReference>
<dbReference type="PANTHER" id="PTHR11461">
    <property type="entry name" value="SERINE PROTEASE INHIBITOR, SERPIN"/>
    <property type="match status" value="1"/>
</dbReference>
<comment type="subcellular location">
    <subcellularLocation>
        <location evidence="1">Secreted</location>
    </subcellularLocation>
</comment>
<evidence type="ECO:0000256" key="9">
    <source>
        <dbReference type="ARBA" id="ARBA00043177"/>
    </source>
</evidence>
<evidence type="ECO:0000259" key="11">
    <source>
        <dbReference type="SMART" id="SM00093"/>
    </source>
</evidence>
<dbReference type="OMA" id="ENHFLCC"/>
<dbReference type="SUPFAM" id="SSF56574">
    <property type="entry name" value="Serpins"/>
    <property type="match status" value="1"/>
</dbReference>
<evidence type="ECO:0000256" key="8">
    <source>
        <dbReference type="ARBA" id="ARBA00042967"/>
    </source>
</evidence>
<keyword evidence="4" id="KW-0732">Signal</keyword>
<sequence length="291" mass="33040">MHFLFWNFLEEENENHFLCCLSLESLDAWTPTQVLVYSNSDFAFQLFRKISSSESHQGDRSNIAFSPLCISSAFAMRALGTKDNTLDQILKGLDFRGAGHQMEIGKFLSVQNQLNPEKQFLNGLKNFYGGDLFGENFNNTAATEQHINSYIKRKTRGKISKLVDEVDPITEILLISYIYMKVHSTSFSSDKPGLHCILNVTQKSFFDSNINVYIPKYLVSGEIKLKNIMYSMGVADVFIDQPIHKAVIMIDEKETEASTATSRDLVLFIAIVQEQNTESILFMKNGRLSQL</sequence>
<dbReference type="InterPro" id="IPR000215">
    <property type="entry name" value="Serpin_fam"/>
</dbReference>
<reference evidence="12" key="1">
    <citation type="submission" date="2025-08" db="UniProtKB">
        <authorList>
            <consortium name="Ensembl"/>
        </authorList>
    </citation>
    <scope>IDENTIFICATION</scope>
</reference>
<comment type="function">
    <text evidence="6">Major thyroid hormone transport protein in serum.</text>
</comment>
<dbReference type="Gene3D" id="3.30.497.10">
    <property type="entry name" value="Antithrombin, subunit I, domain 2"/>
    <property type="match status" value="3"/>
</dbReference>
<evidence type="ECO:0000256" key="2">
    <source>
        <dbReference type="ARBA" id="ARBA00009500"/>
    </source>
</evidence>
<comment type="similarity">
    <text evidence="2 10">Belongs to the serpin family.</text>
</comment>
<dbReference type="SMART" id="SM00093">
    <property type="entry name" value="SERPIN"/>
    <property type="match status" value="1"/>
</dbReference>
<feature type="domain" description="Serpin" evidence="11">
    <location>
        <begin position="44"/>
        <end position="291"/>
    </location>
</feature>
<dbReference type="InterPro" id="IPR042185">
    <property type="entry name" value="Serpin_sf_2"/>
</dbReference>
<reference evidence="12" key="2">
    <citation type="submission" date="2025-09" db="UniProtKB">
        <authorList>
            <consortium name="Ensembl"/>
        </authorList>
    </citation>
    <scope>IDENTIFICATION</scope>
</reference>
<accession>A0A670ZVV3</accession>
<dbReference type="GeneTree" id="ENSGT00940000160877"/>
<keyword evidence="13" id="KW-1185">Reference proteome</keyword>
<dbReference type="GO" id="GO:0004867">
    <property type="term" value="F:serine-type endopeptidase inhibitor activity"/>
    <property type="evidence" value="ECO:0007669"/>
    <property type="project" value="InterPro"/>
</dbReference>
<evidence type="ECO:0000313" key="12">
    <source>
        <dbReference type="Ensembl" id="ENSPTXP00000026864.1"/>
    </source>
</evidence>
<dbReference type="Pfam" id="PF00079">
    <property type="entry name" value="Serpin"/>
    <property type="match status" value="2"/>
</dbReference>
<evidence type="ECO:0000256" key="10">
    <source>
        <dbReference type="RuleBase" id="RU000411"/>
    </source>
</evidence>
<dbReference type="AlphaFoldDB" id="A0A670ZVV3"/>
<dbReference type="GO" id="GO:0005615">
    <property type="term" value="C:extracellular space"/>
    <property type="evidence" value="ECO:0007669"/>
    <property type="project" value="InterPro"/>
</dbReference>
<dbReference type="InterPro" id="IPR042178">
    <property type="entry name" value="Serpin_sf_1"/>
</dbReference>
<evidence type="ECO:0000256" key="1">
    <source>
        <dbReference type="ARBA" id="ARBA00004613"/>
    </source>
</evidence>
<evidence type="ECO:0000313" key="13">
    <source>
        <dbReference type="Proteomes" id="UP000472273"/>
    </source>
</evidence>
<keyword evidence="3" id="KW-0964">Secreted</keyword>
<evidence type="ECO:0000256" key="3">
    <source>
        <dbReference type="ARBA" id="ARBA00022525"/>
    </source>
</evidence>
<name>A0A670ZVV3_PSETE</name>
<dbReference type="Proteomes" id="UP000472273">
    <property type="component" value="Unplaced"/>
</dbReference>
<organism evidence="12 13">
    <name type="scientific">Pseudonaja textilis</name>
    <name type="common">Eastern brown snake</name>
    <dbReference type="NCBI Taxonomy" id="8673"/>
    <lineage>
        <taxon>Eukaryota</taxon>
        <taxon>Metazoa</taxon>
        <taxon>Chordata</taxon>
        <taxon>Craniata</taxon>
        <taxon>Vertebrata</taxon>
        <taxon>Euteleostomi</taxon>
        <taxon>Lepidosauria</taxon>
        <taxon>Squamata</taxon>
        <taxon>Bifurcata</taxon>
        <taxon>Unidentata</taxon>
        <taxon>Episquamata</taxon>
        <taxon>Toxicofera</taxon>
        <taxon>Serpentes</taxon>
        <taxon>Colubroidea</taxon>
        <taxon>Elapidae</taxon>
        <taxon>Hydrophiinae</taxon>
        <taxon>Pseudonaja</taxon>
    </lineage>
</organism>
<evidence type="ECO:0000256" key="6">
    <source>
        <dbReference type="ARBA" id="ARBA00037352"/>
    </source>
</evidence>
<evidence type="ECO:0000256" key="7">
    <source>
        <dbReference type="ARBA" id="ARBA00039512"/>
    </source>
</evidence>
<evidence type="ECO:0000256" key="4">
    <source>
        <dbReference type="ARBA" id="ARBA00022729"/>
    </source>
</evidence>
<dbReference type="PANTHER" id="PTHR11461:SF375">
    <property type="entry name" value="THYROXINE-BINDING GLOBULIN"/>
    <property type="match status" value="1"/>
</dbReference>
<protein>
    <recommendedName>
        <fullName evidence="7">Thyroxine-binding globulin</fullName>
    </recommendedName>
    <alternativeName>
        <fullName evidence="9">Serpin A7</fullName>
    </alternativeName>
    <alternativeName>
        <fullName evidence="8">T4-binding globulin</fullName>
    </alternativeName>
</protein>
<evidence type="ECO:0000256" key="5">
    <source>
        <dbReference type="ARBA" id="ARBA00023180"/>
    </source>
</evidence>
<dbReference type="Gene3D" id="2.30.39.10">
    <property type="entry name" value="Alpha-1-antitrypsin, domain 1"/>
    <property type="match status" value="1"/>
</dbReference>
<dbReference type="Ensembl" id="ENSPTXT00000027690.1">
    <property type="protein sequence ID" value="ENSPTXP00000026864.1"/>
    <property type="gene ID" value="ENSPTXG00000018568.1"/>
</dbReference>